<dbReference type="CDD" id="cd00054">
    <property type="entry name" value="EGF_CA"/>
    <property type="match status" value="14"/>
</dbReference>
<dbReference type="EMBL" id="JAVRJZ010000013">
    <property type="protein sequence ID" value="KAK2714568.1"/>
    <property type="molecule type" value="Genomic_DNA"/>
</dbReference>
<protein>
    <recommendedName>
        <fullName evidence="9">EGF-like domain-containing protein</fullName>
    </recommendedName>
</protein>
<dbReference type="Pfam" id="PF21164">
    <property type="entry name" value="Dumpy_DPY"/>
    <property type="match status" value="1"/>
</dbReference>
<feature type="domain" description="EGF-like" evidence="9">
    <location>
        <begin position="1012"/>
        <end position="1054"/>
    </location>
</feature>
<accession>A0AA88L0P2</accession>
<name>A0AA88L0P2_ARTSF</name>
<keyword evidence="7" id="KW-0325">Glycoprotein</keyword>
<dbReference type="Gene3D" id="2.90.20.10">
    <property type="entry name" value="Plasmodium vivax P25 domain"/>
    <property type="match status" value="1"/>
</dbReference>
<dbReference type="InterPro" id="IPR006150">
    <property type="entry name" value="Cys_repeat_1"/>
</dbReference>
<evidence type="ECO:0000256" key="2">
    <source>
        <dbReference type="ARBA" id="ARBA00022525"/>
    </source>
</evidence>
<feature type="domain" description="EGF-like" evidence="9">
    <location>
        <begin position="207"/>
        <end position="247"/>
    </location>
</feature>
<feature type="domain" description="EGF-like" evidence="9">
    <location>
        <begin position="1297"/>
        <end position="1336"/>
    </location>
</feature>
<evidence type="ECO:0000256" key="3">
    <source>
        <dbReference type="ARBA" id="ARBA00022536"/>
    </source>
</evidence>
<feature type="domain" description="EGF-like" evidence="9">
    <location>
        <begin position="329"/>
        <end position="368"/>
    </location>
</feature>
<feature type="domain" description="EGF-like" evidence="9">
    <location>
        <begin position="692"/>
        <end position="732"/>
    </location>
</feature>
<feature type="domain" description="EGF-like" evidence="9">
    <location>
        <begin position="248"/>
        <end position="285"/>
    </location>
</feature>
<keyword evidence="11" id="KW-1185">Reference proteome</keyword>
<evidence type="ECO:0000256" key="6">
    <source>
        <dbReference type="ARBA" id="ARBA00023157"/>
    </source>
</evidence>
<sequence>MLLRARMKTSLGYVAWLFLVTQIYAQYSDLGFGIRRELFFLHLEDGLFGCQVNESVDVLQLFEISKLCDGVPNCFMGSDELRRDLKCTGDCPLTTGKRCQNGACLDHQCICNDGFGGKGCEIPDENECKYRPCDVFAQCKNTLGGFYCNCLPGYAGDGFNCTDINECEDPDIAGSCVENGECVNLPGFYMCKCKDGYEGDGDIKCVDIDECESLDACGSNAVCENFQGNYTCHCPEGFIGNPYDGCADIDECSNPDACGDFATCENESGSYKCTCPKGFTGDGFKECFDIDECAESPCGKGAVCHNKPGSFECKCPKGMEGNPKSLCVDVNECLQSVCGTNATCTNTEGSFSCACPEGYAGDPFRSCTDFNECENLPKPCGSNAICENHSPGYNCICPVGFEGLPNPNVACEQVDVGTLCKSNFDCISNAVCVEGQCFCSDGFEARGATCVDVDECALNPCGDFAQCRNIPGKFECECDQGYFGNPPFTKCKEPCEGVKCGEHAQCEFDGKEAYCDCDAGWTMDPESKQCVDVDECEISKGIYGNCGANSACTNTPGSFKCQCLEGYTGDARFQCLDIDECSNKEVCGEGAICENVPGSYSCKCPDGLLPNPDPETECIVAGRCAIDEDCPGNSLCDPVNKCMCPEPNIGPDCKHPCELLSCSPQSKCMLINGEAKCLCHSGFTGSADSCVDINECEANPCGDNAVCLNQPGKFTCECPGGFEGNPYKEGCKESATSPPGCNADNPCPTGEICIPDNVKGQGACVCAQGFTRDPTTQICIDLDECAKEDGATCGLNAVCINIPGSFDCQCPTGFSGNPFVECQACSVNGECKCQPPYQLIAGSCLLVNCHQNTTTDKPCPAGAECITIAGGVSYCACPVGFSTNSDGSCSDINECESLSNACAPGAICSNTVGSFSCSCPIGTVGEAINGACTQIQQSCSSDADCTANEKCVQPGECMCLPPYFSDTLDGNKCKSPCERFACGLNSQCTPTDPPKCLCETGHTGNPMIGCTDINECLDNPCGDGAECINEKGGYKCKCPEDSVAIGDAYNGGCEGQSRTSSKCLQDDECDGQLACIKGECVNPCTAIPCGPNAECEPEDHAAWCRCRSGYKEDASGSCVNVCDNFVCAPNAVCIVTSDGPTCSCSDGYNGNPFPGGECLLDVCSAGNPCQEPQVCVGGRCKERCEGITCGVGAKCDKNSNACVCLPYFIGNPEMLCVPPVLPPICVPSCGQNAHCEYGSPNKCVCNPGLSGNPYESCGTTEKSCVCGTNAECRHGGGRSDCACPVGFQGNPYIMCEDVNECLGDACGMNAVCINTIGSFDCRCREGTTGNPFMMCMPPVEALLCEGDGCPCDESTPCAIGMVCKDNRCKNPCDAVECGPNALCSEGICKCPNGLTGSPNDPTVGCKVPISPLTCQTDLDCPTSDVCLPGTAKGDARKCFPACESVQCGPNTFCVAENHEAVCLCNDGLFGDPNDVKAGCHDSISEDRCSHDNDCPGSAVCRSDLDGVHSCIDPCATIACGANEVCRVQDDTPLCDCQLGYVRNTATSTCQKPVVPDCYYDGDCDDDQKCVPDALGVRRCNLVCADYNCPQNSECIVVKHRGSCKCKAGYSGNPNDRNGCRAAPAEQCRSDAECKEWEACREKDGVRRCVLACSLTKCGPGAVCVAKNHAGNCQCPSGKLTGNPNSDGCRQVECISNSDCPGSHSCDKLNFKCIDVCIGACGTNSVCIADKHMPMCTCPAGYEPNPHPEIACDKVDPCLSNPCHPTATCVAKESDYDCVCPPSYIGDPFQTGCRANGTCPGGSKDCPPDYVCRNGQCINPCIGFCGPNAICEMFNSEPVCTCDTGFTTGGGGCSREGVGCDSDGDCESGACVDGACKVSCQVKTDCAVGETCFSGLCSTPCRGSSQCATGQACIGGICAPGCRTDSDCPTKQSCINNKCEDPCQFNSCGKNAICAVSNHVVDCECPKGFVGFPTAQQGCVRAPSSCRGDNACGDGFICEGGKCISACKEKSECSEGEHCLKGMCLRACYNDASCSQGDICVSGMCKPGCRSNFDCGKNEDCHRRKCVCPNGYTMASDGNCVDVDECSTRPCHPSASCVNTLGSFKCLCVEGSGDPYGGSGCLSAVECDADSVCDPNSACMSSKCADPCSTKNCGTNAYCTVVDHEAICTCPSMSKGNPDVECYPVECEKDGDCLPNRACDTSISRCVNPCDVYPCRDGVCNVVNHVSSPFNYFLVGFDLVCMNGYNI</sequence>
<feature type="domain" description="EGF-like" evidence="9">
    <location>
        <begin position="289"/>
        <end position="328"/>
    </location>
</feature>
<feature type="domain" description="EGF-like" evidence="9">
    <location>
        <begin position="2081"/>
        <end position="2121"/>
    </location>
</feature>
<dbReference type="SUPFAM" id="SSF57196">
    <property type="entry name" value="EGF/Laminin"/>
    <property type="match status" value="8"/>
</dbReference>
<dbReference type="SUPFAM" id="SSF57184">
    <property type="entry name" value="Growth factor receptor domain"/>
    <property type="match status" value="4"/>
</dbReference>
<evidence type="ECO:0000256" key="7">
    <source>
        <dbReference type="ARBA" id="ARBA00023180"/>
    </source>
</evidence>
<dbReference type="Pfam" id="PF00008">
    <property type="entry name" value="EGF"/>
    <property type="match status" value="1"/>
</dbReference>
<dbReference type="Pfam" id="PF12947">
    <property type="entry name" value="EGF_3"/>
    <property type="match status" value="2"/>
</dbReference>
<comment type="caution">
    <text evidence="10">The sequence shown here is derived from an EMBL/GenBank/DDBJ whole genome shotgun (WGS) entry which is preliminary data.</text>
</comment>
<dbReference type="InterPro" id="IPR024731">
    <property type="entry name" value="NELL2-like_EGF"/>
</dbReference>
<dbReference type="PANTHER" id="PTHR22963:SF39">
    <property type="entry name" value="DUMPY"/>
    <property type="match status" value="1"/>
</dbReference>
<gene>
    <name evidence="10" type="ORF">QYM36_008952</name>
</gene>
<evidence type="ECO:0000259" key="9">
    <source>
        <dbReference type="PROSITE" id="PS50026"/>
    </source>
</evidence>
<dbReference type="FunFam" id="2.10.25.10:FF:000014">
    <property type="entry name" value="Latent-transforming growth factor beta-binding protein 3"/>
    <property type="match status" value="1"/>
</dbReference>
<dbReference type="InterPro" id="IPR001881">
    <property type="entry name" value="EGF-like_Ca-bd_dom"/>
</dbReference>
<dbReference type="InterPro" id="IPR049883">
    <property type="entry name" value="NOTCH1_EGF-like"/>
</dbReference>
<evidence type="ECO:0000256" key="4">
    <source>
        <dbReference type="ARBA" id="ARBA00022729"/>
    </source>
</evidence>
<feature type="domain" description="EGF-like" evidence="9">
    <location>
        <begin position="532"/>
        <end position="574"/>
    </location>
</feature>
<dbReference type="InterPro" id="IPR048407">
    <property type="entry name" value="Dumpy_DPY"/>
</dbReference>
<feature type="domain" description="EGF-like" evidence="9">
    <location>
        <begin position="163"/>
        <end position="206"/>
    </location>
</feature>
<dbReference type="SMART" id="SM00274">
    <property type="entry name" value="FOLN"/>
    <property type="match status" value="9"/>
</dbReference>
<dbReference type="GO" id="GO:0005509">
    <property type="term" value="F:calcium ion binding"/>
    <property type="evidence" value="ECO:0007669"/>
    <property type="project" value="InterPro"/>
</dbReference>
<dbReference type="SMART" id="SM00181">
    <property type="entry name" value="EGF"/>
    <property type="match status" value="40"/>
</dbReference>
<evidence type="ECO:0000313" key="11">
    <source>
        <dbReference type="Proteomes" id="UP001187531"/>
    </source>
</evidence>
<dbReference type="GO" id="GO:0005576">
    <property type="term" value="C:extracellular region"/>
    <property type="evidence" value="ECO:0007669"/>
    <property type="project" value="UniProtKB-SubCell"/>
</dbReference>
<comment type="caution">
    <text evidence="8">Lacks conserved residue(s) required for the propagation of feature annotation.</text>
</comment>
<keyword evidence="2" id="KW-0964">Secreted</keyword>
<keyword evidence="3 8" id="KW-0245">EGF-like domain</keyword>
<dbReference type="Proteomes" id="UP001187531">
    <property type="component" value="Unassembled WGS sequence"/>
</dbReference>
<dbReference type="PANTHER" id="PTHR22963">
    <property type="entry name" value="ENDOGLIN-RELATED"/>
    <property type="match status" value="1"/>
</dbReference>
<evidence type="ECO:0000256" key="5">
    <source>
        <dbReference type="ARBA" id="ARBA00022737"/>
    </source>
</evidence>
<dbReference type="InterPro" id="IPR009030">
    <property type="entry name" value="Growth_fac_rcpt_cys_sf"/>
</dbReference>
<keyword evidence="5" id="KW-0677">Repeat</keyword>
<dbReference type="PROSITE" id="PS01187">
    <property type="entry name" value="EGF_CA"/>
    <property type="match status" value="10"/>
</dbReference>
<dbReference type="Gene3D" id="2.10.25.10">
    <property type="entry name" value="Laminin"/>
    <property type="match status" value="19"/>
</dbReference>
<evidence type="ECO:0000256" key="8">
    <source>
        <dbReference type="PROSITE-ProRule" id="PRU00076"/>
    </source>
</evidence>
<dbReference type="FunFam" id="2.10.25.10:FF:000038">
    <property type="entry name" value="Fibrillin 2"/>
    <property type="match status" value="12"/>
</dbReference>
<dbReference type="InterPro" id="IPR000742">
    <property type="entry name" value="EGF"/>
</dbReference>
<evidence type="ECO:0000313" key="10">
    <source>
        <dbReference type="EMBL" id="KAK2714568.1"/>
    </source>
</evidence>
<dbReference type="Pfam" id="PF07645">
    <property type="entry name" value="EGF_CA"/>
    <property type="match status" value="13"/>
</dbReference>
<feature type="domain" description="EGF-like" evidence="9">
    <location>
        <begin position="1753"/>
        <end position="1789"/>
    </location>
</feature>
<dbReference type="SMART" id="SM00289">
    <property type="entry name" value="WR1"/>
    <property type="match status" value="10"/>
</dbReference>
<comment type="subcellular location">
    <subcellularLocation>
        <location evidence="1">Secreted</location>
    </subcellularLocation>
</comment>
<dbReference type="FunFam" id="2.10.25.10:FF:000555">
    <property type="entry name" value="Dumpy, isoform I"/>
    <property type="match status" value="1"/>
</dbReference>
<dbReference type="InterPro" id="IPR003645">
    <property type="entry name" value="Fol_N"/>
</dbReference>
<organism evidence="10 11">
    <name type="scientific">Artemia franciscana</name>
    <name type="common">Brine shrimp</name>
    <name type="synonym">Artemia sanfranciscana</name>
    <dbReference type="NCBI Taxonomy" id="6661"/>
    <lineage>
        <taxon>Eukaryota</taxon>
        <taxon>Metazoa</taxon>
        <taxon>Ecdysozoa</taxon>
        <taxon>Arthropoda</taxon>
        <taxon>Crustacea</taxon>
        <taxon>Branchiopoda</taxon>
        <taxon>Anostraca</taxon>
        <taxon>Artemiidae</taxon>
        <taxon>Artemia</taxon>
    </lineage>
</organism>
<feature type="domain" description="EGF-like" evidence="9">
    <location>
        <begin position="124"/>
        <end position="162"/>
    </location>
</feature>
<feature type="domain" description="EGF-like" evidence="9">
    <location>
        <begin position="1119"/>
        <end position="1155"/>
    </location>
</feature>
<keyword evidence="4" id="KW-0732">Signal</keyword>
<dbReference type="PROSITE" id="PS00010">
    <property type="entry name" value="ASX_HYDROXYL"/>
    <property type="match status" value="16"/>
</dbReference>
<dbReference type="SMART" id="SM00286">
    <property type="entry name" value="PTI"/>
    <property type="match status" value="8"/>
</dbReference>
<feature type="domain" description="EGF-like" evidence="9">
    <location>
        <begin position="891"/>
        <end position="926"/>
    </location>
</feature>
<keyword evidence="6" id="KW-1015">Disulfide bond</keyword>
<dbReference type="PROSITE" id="PS50026">
    <property type="entry name" value="EGF_3"/>
    <property type="match status" value="18"/>
</dbReference>
<reference evidence="10" key="1">
    <citation type="submission" date="2023-07" db="EMBL/GenBank/DDBJ databases">
        <title>Chromosome-level genome assembly of Artemia franciscana.</title>
        <authorList>
            <person name="Jo E."/>
        </authorList>
    </citation>
    <scope>NUCLEOTIDE SEQUENCE</scope>
    <source>
        <tissue evidence="10">Whole body</tissue>
    </source>
</reference>
<feature type="domain" description="EGF-like" evidence="9">
    <location>
        <begin position="452"/>
        <end position="492"/>
    </location>
</feature>
<proteinExistence type="predicted"/>
<feature type="domain" description="EGF-like" evidence="9">
    <location>
        <begin position="781"/>
        <end position="823"/>
    </location>
</feature>
<dbReference type="PROSITE" id="PS01186">
    <property type="entry name" value="EGF_2"/>
    <property type="match status" value="13"/>
</dbReference>
<feature type="domain" description="EGF-like" evidence="9">
    <location>
        <begin position="369"/>
        <end position="408"/>
    </location>
</feature>
<evidence type="ECO:0000256" key="1">
    <source>
        <dbReference type="ARBA" id="ARBA00004613"/>
    </source>
</evidence>
<dbReference type="InterPro" id="IPR018097">
    <property type="entry name" value="EGF_Ca-bd_CS"/>
</dbReference>
<dbReference type="SMART" id="SM00179">
    <property type="entry name" value="EGF_CA"/>
    <property type="match status" value="17"/>
</dbReference>
<feature type="domain" description="EGF-like" evidence="9">
    <location>
        <begin position="577"/>
        <end position="615"/>
    </location>
</feature>
<dbReference type="InterPro" id="IPR000152">
    <property type="entry name" value="EGF-type_Asp/Asn_hydroxyl_site"/>
</dbReference>